<feature type="region of interest" description="Disordered" evidence="1">
    <location>
        <begin position="213"/>
        <end position="232"/>
    </location>
</feature>
<feature type="compositionally biased region" description="Polar residues" evidence="1">
    <location>
        <begin position="1"/>
        <end position="12"/>
    </location>
</feature>
<evidence type="ECO:0000313" key="2">
    <source>
        <dbReference type="EMBL" id="PRQ03464.1"/>
    </source>
</evidence>
<feature type="region of interest" description="Disordered" evidence="1">
    <location>
        <begin position="1"/>
        <end position="20"/>
    </location>
</feature>
<reference evidence="2 3" key="1">
    <citation type="submission" date="2018-03" db="EMBL/GenBank/DDBJ databases">
        <title>Draft Genome Sequences of the Obligatory Marine Myxobacteria Enhygromyxa salina SWB005.</title>
        <authorList>
            <person name="Poehlein A."/>
            <person name="Moghaddam J.A."/>
            <person name="Harms H."/>
            <person name="Alanjari M."/>
            <person name="Koenig G.M."/>
            <person name="Daniel R."/>
            <person name="Schaeberle T.F."/>
        </authorList>
    </citation>
    <scope>NUCLEOTIDE SEQUENCE [LARGE SCALE GENOMIC DNA]</scope>
    <source>
        <strain evidence="2 3">SWB005</strain>
    </source>
</reference>
<dbReference type="AlphaFoldDB" id="A0A2S9YEC2"/>
<proteinExistence type="predicted"/>
<organism evidence="2 3">
    <name type="scientific">Enhygromyxa salina</name>
    <dbReference type="NCBI Taxonomy" id="215803"/>
    <lineage>
        <taxon>Bacteria</taxon>
        <taxon>Pseudomonadati</taxon>
        <taxon>Myxococcota</taxon>
        <taxon>Polyangia</taxon>
        <taxon>Nannocystales</taxon>
        <taxon>Nannocystaceae</taxon>
        <taxon>Enhygromyxa</taxon>
    </lineage>
</organism>
<dbReference type="AntiFam" id="ANF00226">
    <property type="entry name" value="Shadow ORF (opposite pknB)"/>
</dbReference>
<gene>
    <name evidence="2" type="ORF">ENSA5_14940</name>
</gene>
<name>A0A2S9YEC2_9BACT</name>
<accession>A0A2S9YEC2</accession>
<dbReference type="EMBL" id="PVNK01000081">
    <property type="protein sequence ID" value="PRQ03464.1"/>
    <property type="molecule type" value="Genomic_DNA"/>
</dbReference>
<dbReference type="Proteomes" id="UP000237968">
    <property type="component" value="Unassembled WGS sequence"/>
</dbReference>
<evidence type="ECO:0000313" key="3">
    <source>
        <dbReference type="Proteomes" id="UP000237968"/>
    </source>
</evidence>
<evidence type="ECO:0000256" key="1">
    <source>
        <dbReference type="SAM" id="MobiDB-lite"/>
    </source>
</evidence>
<sequence>MGEQVLAQTQDDQLVGPGVGDEHVLGRRAGVLTGRERVEQRPHRLEAIFGRRRQPADEDRPQPRRDLGLARRRLQLAALDHFAQPRERVGGVGPRAVERLVERNTKRELIAGRVGQAAAQLLGGHVRGRTHERAGLCHARGRQRRAPRRGPALVVALDRARDTKVHHPHAPVVPDHHVVGLEVPVNDALGVSRSEPLARRHEHREDLVSATRRLVGPPRQPSAEPDPLDVGHDDEGRVLDLADLVDRHDVRVGELGHGLGLDDQASAQLGVALDRELLDRDLAVELAVVGGIDDAHRPPPELVEQLVVGEQRDLGLDPEHLGEQALPLVPQHDGVNLGFGKGHPVVHCRLAARGAMHRVASRRIFRRAREAKTPLYRAYYKFWRQNHRRKGQARRREALHPGLLAG</sequence>
<comment type="caution">
    <text evidence="2">The sequence shown here is derived from an EMBL/GenBank/DDBJ whole genome shotgun (WGS) entry which is preliminary data.</text>
</comment>
<keyword evidence="3" id="KW-1185">Reference proteome</keyword>
<protein>
    <submittedName>
        <fullName evidence="2">Uncharacterized protein</fullName>
    </submittedName>
</protein>